<protein>
    <submittedName>
        <fullName evidence="1">ATP-binding cassette sub-family A member 3</fullName>
    </submittedName>
</protein>
<feature type="non-terminal residue" evidence="1">
    <location>
        <position position="1"/>
    </location>
</feature>
<dbReference type="EMBL" id="JASAOG010000171">
    <property type="protein sequence ID" value="KAK0046085.1"/>
    <property type="molecule type" value="Genomic_DNA"/>
</dbReference>
<gene>
    <name evidence="1" type="ORF">Bpfe_024546</name>
</gene>
<dbReference type="AlphaFoldDB" id="A0AAD8EZU6"/>
<proteinExistence type="predicted"/>
<keyword evidence="1" id="KW-0547">Nucleotide-binding</keyword>
<name>A0AAD8EZU6_BIOPF</name>
<organism evidence="1 2">
    <name type="scientific">Biomphalaria pfeifferi</name>
    <name type="common">Bloodfluke planorb</name>
    <name type="synonym">Freshwater snail</name>
    <dbReference type="NCBI Taxonomy" id="112525"/>
    <lineage>
        <taxon>Eukaryota</taxon>
        <taxon>Metazoa</taxon>
        <taxon>Spiralia</taxon>
        <taxon>Lophotrochozoa</taxon>
        <taxon>Mollusca</taxon>
        <taxon>Gastropoda</taxon>
        <taxon>Heterobranchia</taxon>
        <taxon>Euthyneura</taxon>
        <taxon>Panpulmonata</taxon>
        <taxon>Hygrophila</taxon>
        <taxon>Lymnaeoidea</taxon>
        <taxon>Planorbidae</taxon>
        <taxon>Biomphalaria</taxon>
    </lineage>
</organism>
<evidence type="ECO:0000313" key="2">
    <source>
        <dbReference type="Proteomes" id="UP001233172"/>
    </source>
</evidence>
<comment type="caution">
    <text evidence="1">The sequence shown here is derived from an EMBL/GenBank/DDBJ whole genome shotgun (WGS) entry which is preliminary data.</text>
</comment>
<keyword evidence="2" id="KW-1185">Reference proteome</keyword>
<reference evidence="1" key="1">
    <citation type="journal article" date="2023" name="PLoS Negl. Trop. Dis.">
        <title>A genome sequence for Biomphalaria pfeifferi, the major vector snail for the human-infecting parasite Schistosoma mansoni.</title>
        <authorList>
            <person name="Bu L."/>
            <person name="Lu L."/>
            <person name="Laidemitt M.R."/>
            <person name="Zhang S.M."/>
            <person name="Mutuku M."/>
            <person name="Mkoji G."/>
            <person name="Steinauer M."/>
            <person name="Loker E.S."/>
        </authorList>
    </citation>
    <scope>NUCLEOTIDE SEQUENCE</scope>
    <source>
        <strain evidence="1">KasaAsao</strain>
    </source>
</reference>
<dbReference type="Proteomes" id="UP001233172">
    <property type="component" value="Unassembled WGS sequence"/>
</dbReference>
<reference evidence="1" key="2">
    <citation type="submission" date="2023-04" db="EMBL/GenBank/DDBJ databases">
        <authorList>
            <person name="Bu L."/>
            <person name="Lu L."/>
            <person name="Laidemitt M.R."/>
            <person name="Zhang S.M."/>
            <person name="Mutuku M."/>
            <person name="Mkoji G."/>
            <person name="Steinauer M."/>
            <person name="Loker E.S."/>
        </authorList>
    </citation>
    <scope>NUCLEOTIDE SEQUENCE</scope>
    <source>
        <strain evidence="1">KasaAsao</strain>
        <tissue evidence="1">Whole Snail</tissue>
    </source>
</reference>
<accession>A0AAD8EZU6</accession>
<evidence type="ECO:0000313" key="1">
    <source>
        <dbReference type="EMBL" id="KAK0046085.1"/>
    </source>
</evidence>
<keyword evidence="1" id="KW-0067">ATP-binding</keyword>
<dbReference type="GO" id="GO:0005524">
    <property type="term" value="F:ATP binding"/>
    <property type="evidence" value="ECO:0007669"/>
    <property type="project" value="UniProtKB-KW"/>
</dbReference>
<feature type="non-terminal residue" evidence="1">
    <location>
        <position position="51"/>
    </location>
</feature>
<sequence>LEVASGGSAYINGSDIKLNTAVARASLSLCPNHDTLFDQLTCGEHLEFYSM</sequence>